<dbReference type="EMBL" id="CP001083">
    <property type="protein sequence ID" value="ACQ51600.1"/>
    <property type="molecule type" value="Genomic_DNA"/>
</dbReference>
<evidence type="ECO:0000313" key="1">
    <source>
        <dbReference type="EMBL" id="ACQ51600.1"/>
    </source>
</evidence>
<proteinExistence type="predicted"/>
<accession>A0A3F3A0Q7</accession>
<protein>
    <submittedName>
        <fullName evidence="1">Gp6 protein</fullName>
    </submittedName>
</protein>
<organism evidence="1 2">
    <name type="scientific">Clostridium botulinum (strain 657 / Type Ba4)</name>
    <dbReference type="NCBI Taxonomy" id="515621"/>
    <lineage>
        <taxon>Bacteria</taxon>
        <taxon>Bacillati</taxon>
        <taxon>Bacillota</taxon>
        <taxon>Clostridia</taxon>
        <taxon>Eubacteriales</taxon>
        <taxon>Clostridiaceae</taxon>
        <taxon>Clostridium</taxon>
    </lineage>
</organism>
<dbReference type="AlphaFoldDB" id="A0A3F3A0Q7"/>
<name>A0A3F3A0Q7_CLOB6</name>
<sequence>MLKELKDKLKVTWNDEDGDLQRSLESGKEYLDGIAGTSLNFETSSFNKELLFEYCRYSYNNAIEYFEENFQRQLIQLQIQNVNLKEEYGENLC</sequence>
<dbReference type="KEGG" id="cbi:CLJ_B1399"/>
<reference evidence="2" key="2">
    <citation type="submission" date="2008-05" db="EMBL/GenBank/DDBJ databases">
        <title>Genome sequence of Clostridium botulinum Ba4 strain 657.</title>
        <authorList>
            <person name="Shrivastava S."/>
            <person name="Brown J.L."/>
            <person name="Bruce D."/>
            <person name="Detter C."/>
            <person name="Munk C."/>
            <person name="Smith L.A."/>
            <person name="Smith T.J."/>
            <person name="Sutton G."/>
            <person name="Brettin T.S."/>
        </authorList>
    </citation>
    <scope>NUCLEOTIDE SEQUENCE [LARGE SCALE GENOMIC DNA]</scope>
    <source>
        <strain evidence="2">657 / Type Ba4</strain>
    </source>
</reference>
<reference evidence="1 2" key="1">
    <citation type="journal article" date="2007" name="PLoS ONE">
        <title>Analysis of the neurotoxin complex genes in Clostridium botulinum A1-A4 and B1 strains: BoNT/A3, /Ba4 and /B1 clusters are located within plasmids.</title>
        <authorList>
            <person name="Smith T.J."/>
            <person name="Hill K.K."/>
            <person name="Foley B.T."/>
            <person name="Detter J.C."/>
            <person name="Munk A.C."/>
            <person name="Bruce D.C."/>
            <person name="Doggett N.A."/>
            <person name="Smith L.A."/>
            <person name="Marks J.D."/>
            <person name="Xie G."/>
            <person name="Brettin T.S."/>
        </authorList>
    </citation>
    <scope>NUCLEOTIDE SEQUENCE [LARGE SCALE GENOMIC DNA]</scope>
    <source>
        <strain evidence="2">657 / Type Ba4</strain>
    </source>
</reference>
<dbReference type="Proteomes" id="UP000002333">
    <property type="component" value="Chromosome"/>
</dbReference>
<dbReference type="RefSeq" id="WP_012720429.1">
    <property type="nucleotide sequence ID" value="NC_012658.1"/>
</dbReference>
<evidence type="ECO:0000313" key="2">
    <source>
        <dbReference type="Proteomes" id="UP000002333"/>
    </source>
</evidence>
<gene>
    <name evidence="1" type="ordered locus">CLJ_B1399</name>
</gene>